<dbReference type="PROSITE" id="PS50883">
    <property type="entry name" value="EAL"/>
    <property type="match status" value="1"/>
</dbReference>
<dbReference type="InterPro" id="IPR050706">
    <property type="entry name" value="Cyclic-di-GMP_PDE-like"/>
</dbReference>
<dbReference type="EMBL" id="BATC01000058">
    <property type="protein sequence ID" value="GAD60215.1"/>
    <property type="molecule type" value="Genomic_DNA"/>
</dbReference>
<evidence type="ECO:0000259" key="2">
    <source>
        <dbReference type="PROSITE" id="PS50883"/>
    </source>
</evidence>
<evidence type="ECO:0000256" key="1">
    <source>
        <dbReference type="SAM" id="MobiDB-lite"/>
    </source>
</evidence>
<proteinExistence type="predicted"/>
<dbReference type="OrthoDB" id="7251575at2"/>
<evidence type="ECO:0000313" key="3">
    <source>
        <dbReference type="EMBL" id="GAD60215.1"/>
    </source>
</evidence>
<dbReference type="PANTHER" id="PTHR33121:SF79">
    <property type="entry name" value="CYCLIC DI-GMP PHOSPHODIESTERASE PDED-RELATED"/>
    <property type="match status" value="1"/>
</dbReference>
<dbReference type="InterPro" id="IPR035919">
    <property type="entry name" value="EAL_sf"/>
</dbReference>
<sequence length="313" mass="33937">MERHGAEVAPKTVSAPVPHTPDPLPTLRALRMALDGFLSKGVDGEPQMTFAAALMRTMKDGERLRTIIAERAFDLHYQPIVDLETGAVHHFEALIRFTEGASPAGAIRMAEELAMVTDLDKAVADKAVRKLNSPGFGLTRIAVNVSAASLASDDYVDRLLAMTGDRPDVRKRLMVEVTETAALNDLAAADRRLARLRETGIQICIDDFGAGSASFDYLRSLSVDIVKIDGAFVKTLADGGKDNTVVRHLVELCRALEIDTIGEMVETEQVADALRALGVNFAQGYLYGRPEKEPRTRVAAAPARRQGVTEGWG</sequence>
<dbReference type="Gene3D" id="3.20.20.450">
    <property type="entry name" value="EAL domain"/>
    <property type="match status" value="1"/>
</dbReference>
<dbReference type="SUPFAM" id="SSF141868">
    <property type="entry name" value="EAL domain-like"/>
    <property type="match status" value="1"/>
</dbReference>
<feature type="region of interest" description="Disordered" evidence="1">
    <location>
        <begin position="1"/>
        <end position="24"/>
    </location>
</feature>
<protein>
    <submittedName>
        <fullName evidence="3">Diguanylate cyclase/phosphodiesterase (GGDEF &amp; EAL domains) with PAS/PAC sensor(S)</fullName>
    </submittedName>
</protein>
<name>A0A8E0ND98_9CAUL</name>
<dbReference type="CDD" id="cd01948">
    <property type="entry name" value="EAL"/>
    <property type="match status" value="1"/>
</dbReference>
<feature type="domain" description="EAL" evidence="2">
    <location>
        <begin position="57"/>
        <end position="304"/>
    </location>
</feature>
<dbReference type="SMART" id="SM00052">
    <property type="entry name" value="EAL"/>
    <property type="match status" value="1"/>
</dbReference>
<dbReference type="InterPro" id="IPR001633">
    <property type="entry name" value="EAL_dom"/>
</dbReference>
<accession>A0A8E0ND98</accession>
<keyword evidence="4" id="KW-1185">Reference proteome</keyword>
<dbReference type="Pfam" id="PF00563">
    <property type="entry name" value="EAL"/>
    <property type="match status" value="1"/>
</dbReference>
<dbReference type="PANTHER" id="PTHR33121">
    <property type="entry name" value="CYCLIC DI-GMP PHOSPHODIESTERASE PDEF"/>
    <property type="match status" value="1"/>
</dbReference>
<reference evidence="4" key="1">
    <citation type="journal article" date="2013" name="Genome Announc.">
        <title>Draft Genome Sequence of the Dimorphic Prosthecate Bacterium Brevundimonas abyssalis TAR-001T.</title>
        <authorList>
            <person name="Tsubouchi T."/>
            <person name="Nishi S."/>
            <person name="Usui K."/>
            <person name="Shimane Y."/>
            <person name="Takaki Y."/>
            <person name="Maruyama T."/>
            <person name="Hatada Y."/>
        </authorList>
    </citation>
    <scope>NUCLEOTIDE SEQUENCE [LARGE SCALE GENOMIC DNA]</scope>
    <source>
        <strain evidence="4">TAR-001</strain>
    </source>
</reference>
<dbReference type="Proteomes" id="UP000016569">
    <property type="component" value="Unassembled WGS sequence"/>
</dbReference>
<dbReference type="AlphaFoldDB" id="A0A8E0ND98"/>
<evidence type="ECO:0000313" key="4">
    <source>
        <dbReference type="Proteomes" id="UP000016569"/>
    </source>
</evidence>
<gene>
    <name evidence="3" type="ORF">MBEBAB_2465</name>
</gene>
<organism evidence="3 4">
    <name type="scientific">Brevundimonas abyssalis TAR-001</name>
    <dbReference type="NCBI Taxonomy" id="1391729"/>
    <lineage>
        <taxon>Bacteria</taxon>
        <taxon>Pseudomonadati</taxon>
        <taxon>Pseudomonadota</taxon>
        <taxon>Alphaproteobacteria</taxon>
        <taxon>Caulobacterales</taxon>
        <taxon>Caulobacteraceae</taxon>
        <taxon>Brevundimonas</taxon>
    </lineage>
</organism>
<dbReference type="GO" id="GO:0071111">
    <property type="term" value="F:cyclic-guanylate-specific phosphodiesterase activity"/>
    <property type="evidence" value="ECO:0007669"/>
    <property type="project" value="InterPro"/>
</dbReference>
<comment type="caution">
    <text evidence="3">The sequence shown here is derived from an EMBL/GenBank/DDBJ whole genome shotgun (WGS) entry which is preliminary data.</text>
</comment>